<feature type="region of interest" description="Disordered" evidence="1">
    <location>
        <begin position="541"/>
        <end position="568"/>
    </location>
</feature>
<feature type="compositionally biased region" description="Polar residues" evidence="1">
    <location>
        <begin position="84"/>
        <end position="101"/>
    </location>
</feature>
<keyword evidence="3" id="KW-1185">Reference proteome</keyword>
<evidence type="ECO:0000313" key="2">
    <source>
        <dbReference type="EMBL" id="CAF9941723.1"/>
    </source>
</evidence>
<evidence type="ECO:0008006" key="4">
    <source>
        <dbReference type="Google" id="ProtNLM"/>
    </source>
</evidence>
<sequence>MEHISVEDFQSYHNRQPPYNSNTASPPPISSLHDSDSDPFSSPSHPSSPPNEAIFDIPSRTSSPDTSPRHSGSDDEISVLLSDYHNSSRVSSQQHRPSSPYTPLKIRPSGFRNPSSVRAMQDTTPPHYHLNPATLSPKSSQQQRYSSSKFPTPSRNGTPRSQHSPSKLTSPSKRVAVVKKEYPLVLLHVTLLPIPTRYSRVVLERVLPAYVLENWKLLREKITPTVLERGILIPHPREDYDLLEERLLETLELRMPRILACGHFHLDKEEEAELDAVAEEERRLQEDEEEGSNDADICTDCGRRVRDGRYGSGAGSRRWDIKLYAANGLMRAGAWGAAWREMERVDVEVCPFVSEELKRELEIAKEQEEAEEAVRRAEQDLQDGPTGEEEVKPDHGNREEAIDEARMREIYGDDAQDYIDGLRSSPSPPLSPAYGSTAHQARPRPQHELPLSILLRNYIILLSRDPRNLAIALLSLLVVLLAMVARSAGTAPAVYAPMTGASQAYSSVSSSLMSSPSVSTLAAAESTSDVVEIEDRGKVVGGAEAQEPEGRPEMQASEDVDGFGGDSTTERVLRAVDGVLDMVGGGGDEIAE</sequence>
<feature type="compositionally biased region" description="Polar residues" evidence="1">
    <location>
        <begin position="149"/>
        <end position="172"/>
    </location>
</feature>
<proteinExistence type="predicted"/>
<feature type="compositionally biased region" description="Polar residues" evidence="1">
    <location>
        <begin position="112"/>
        <end position="124"/>
    </location>
</feature>
<gene>
    <name evidence="2" type="ORF">HETSPECPRED_003989</name>
</gene>
<evidence type="ECO:0000256" key="1">
    <source>
        <dbReference type="SAM" id="MobiDB-lite"/>
    </source>
</evidence>
<evidence type="ECO:0000313" key="3">
    <source>
        <dbReference type="Proteomes" id="UP000664521"/>
    </source>
</evidence>
<accession>A0A8H3J770</accession>
<feature type="region of interest" description="Disordered" evidence="1">
    <location>
        <begin position="421"/>
        <end position="445"/>
    </location>
</feature>
<dbReference type="AlphaFoldDB" id="A0A8H3J770"/>
<name>A0A8H3J770_9LECA</name>
<feature type="compositionally biased region" description="Polar residues" evidence="1">
    <location>
        <begin position="11"/>
        <end position="24"/>
    </location>
</feature>
<dbReference type="EMBL" id="CAJPDS010000230">
    <property type="protein sequence ID" value="CAF9941723.1"/>
    <property type="molecule type" value="Genomic_DNA"/>
</dbReference>
<feature type="compositionally biased region" description="Basic and acidic residues" evidence="1">
    <location>
        <begin position="369"/>
        <end position="379"/>
    </location>
</feature>
<feature type="compositionally biased region" description="Low complexity" evidence="1">
    <location>
        <begin position="136"/>
        <end position="148"/>
    </location>
</feature>
<feature type="region of interest" description="Disordered" evidence="1">
    <location>
        <begin position="1"/>
        <end position="173"/>
    </location>
</feature>
<protein>
    <recommendedName>
        <fullName evidence="4">Pathway-specific nitrogen regulator</fullName>
    </recommendedName>
</protein>
<feature type="region of interest" description="Disordered" evidence="1">
    <location>
        <begin position="369"/>
        <end position="404"/>
    </location>
</feature>
<dbReference type="OrthoDB" id="5369448at2759"/>
<organism evidence="2 3">
    <name type="scientific">Heterodermia speciosa</name>
    <dbReference type="NCBI Taxonomy" id="116794"/>
    <lineage>
        <taxon>Eukaryota</taxon>
        <taxon>Fungi</taxon>
        <taxon>Dikarya</taxon>
        <taxon>Ascomycota</taxon>
        <taxon>Pezizomycotina</taxon>
        <taxon>Lecanoromycetes</taxon>
        <taxon>OSLEUM clade</taxon>
        <taxon>Lecanoromycetidae</taxon>
        <taxon>Caliciales</taxon>
        <taxon>Physciaceae</taxon>
        <taxon>Heterodermia</taxon>
    </lineage>
</organism>
<feature type="compositionally biased region" description="Basic and acidic residues" evidence="1">
    <location>
        <begin position="389"/>
        <end position="404"/>
    </location>
</feature>
<reference evidence="2" key="1">
    <citation type="submission" date="2021-03" db="EMBL/GenBank/DDBJ databases">
        <authorList>
            <person name="Tagirdzhanova G."/>
        </authorList>
    </citation>
    <scope>NUCLEOTIDE SEQUENCE</scope>
</reference>
<dbReference type="Proteomes" id="UP000664521">
    <property type="component" value="Unassembled WGS sequence"/>
</dbReference>
<comment type="caution">
    <text evidence="2">The sequence shown here is derived from an EMBL/GenBank/DDBJ whole genome shotgun (WGS) entry which is preliminary data.</text>
</comment>